<dbReference type="PANTHER" id="PTHR12697">
    <property type="entry name" value="PBS LYASE HEAT-LIKE PROTEIN"/>
    <property type="match status" value="1"/>
</dbReference>
<dbReference type="GeneID" id="78820113"/>
<dbReference type="InterPro" id="IPR011989">
    <property type="entry name" value="ARM-like"/>
</dbReference>
<organism evidence="2 3">
    <name type="scientific">Halosimplex aquaticum</name>
    <dbReference type="NCBI Taxonomy" id="3026162"/>
    <lineage>
        <taxon>Archaea</taxon>
        <taxon>Methanobacteriati</taxon>
        <taxon>Methanobacteriota</taxon>
        <taxon>Stenosarchaea group</taxon>
        <taxon>Halobacteria</taxon>
        <taxon>Halobacteriales</taxon>
        <taxon>Haloarculaceae</taxon>
        <taxon>Halosimplex</taxon>
    </lineage>
</organism>
<dbReference type="InterPro" id="IPR016024">
    <property type="entry name" value="ARM-type_fold"/>
</dbReference>
<reference evidence="2 3" key="1">
    <citation type="journal article" date="2019" name="Int. J. Syst. Evol. Microbiol.">
        <title>The Global Catalogue of Microorganisms (GCM) 10K type strain sequencing project: providing services to taxonomists for standard genome sequencing and annotation.</title>
        <authorList>
            <consortium name="The Broad Institute Genomics Platform"/>
            <consortium name="The Broad Institute Genome Sequencing Center for Infectious Disease"/>
            <person name="Wu L."/>
            <person name="Ma J."/>
        </authorList>
    </citation>
    <scope>NUCLEOTIDE SEQUENCE [LARGE SCALE GENOMIC DNA]</scope>
    <source>
        <strain evidence="2 3">XZYJT29</strain>
    </source>
</reference>
<name>A0ABD5XXQ1_9EURY</name>
<keyword evidence="3" id="KW-1185">Reference proteome</keyword>
<dbReference type="PANTHER" id="PTHR12697:SF5">
    <property type="entry name" value="DEOXYHYPUSINE HYDROXYLASE"/>
    <property type="match status" value="1"/>
</dbReference>
<gene>
    <name evidence="2" type="ORF">ACFQMA_08355</name>
</gene>
<feature type="compositionally biased region" description="Acidic residues" evidence="1">
    <location>
        <begin position="30"/>
        <end position="46"/>
    </location>
</feature>
<dbReference type="EMBL" id="JBHTAS010000001">
    <property type="protein sequence ID" value="MFC7139848.1"/>
    <property type="molecule type" value="Genomic_DNA"/>
</dbReference>
<feature type="region of interest" description="Disordered" evidence="1">
    <location>
        <begin position="1"/>
        <end position="59"/>
    </location>
</feature>
<feature type="compositionally biased region" description="Basic and acidic residues" evidence="1">
    <location>
        <begin position="1"/>
        <end position="16"/>
    </location>
</feature>
<feature type="compositionally biased region" description="Low complexity" evidence="1">
    <location>
        <begin position="17"/>
        <end position="29"/>
    </location>
</feature>
<dbReference type="Proteomes" id="UP001596432">
    <property type="component" value="Unassembled WGS sequence"/>
</dbReference>
<dbReference type="AlphaFoldDB" id="A0ABD5XXQ1"/>
<dbReference type="Pfam" id="PF13646">
    <property type="entry name" value="HEAT_2"/>
    <property type="match status" value="2"/>
</dbReference>
<proteinExistence type="predicted"/>
<evidence type="ECO:0000256" key="1">
    <source>
        <dbReference type="SAM" id="MobiDB-lite"/>
    </source>
</evidence>
<dbReference type="SMART" id="SM00567">
    <property type="entry name" value="EZ_HEAT"/>
    <property type="match status" value="5"/>
</dbReference>
<protein>
    <submittedName>
        <fullName evidence="2">HEAT repeat domain-containing protein</fullName>
    </submittedName>
</protein>
<dbReference type="Gene3D" id="1.25.10.10">
    <property type="entry name" value="Leucine-rich Repeat Variant"/>
    <property type="match status" value="1"/>
</dbReference>
<accession>A0ABD5XXQ1</accession>
<comment type="caution">
    <text evidence="2">The sequence shown here is derived from an EMBL/GenBank/DDBJ whole genome shotgun (WGS) entry which is preliminary data.</text>
</comment>
<dbReference type="SUPFAM" id="SSF48371">
    <property type="entry name" value="ARM repeat"/>
    <property type="match status" value="1"/>
</dbReference>
<dbReference type="RefSeq" id="WP_274325416.1">
    <property type="nucleotide sequence ID" value="NZ_CP118158.1"/>
</dbReference>
<evidence type="ECO:0000313" key="2">
    <source>
        <dbReference type="EMBL" id="MFC7139848.1"/>
    </source>
</evidence>
<evidence type="ECO:0000313" key="3">
    <source>
        <dbReference type="Proteomes" id="UP001596432"/>
    </source>
</evidence>
<dbReference type="InterPro" id="IPR004155">
    <property type="entry name" value="PBS_lyase_HEAT"/>
</dbReference>
<sequence>MSHDHSQDHEHGDANHDCGCGDACGCSSDPYEEDPGYEEIEEEPDPQLDPTKSPGFGHTLDSLADIEVSRDVTIGEMDPEDLTAADTGPVVDGSARELLDDLTDGQLKDRRRAALALAETDGSPAVVKALSSVALTDEDADVRQFAVESLAKLRADGAGNVALKVSVEDDDPWVRAEALVALDRIDRERYADRLESALSDEHHAARRNALVSLFKLRGEAILDEALELAADPSDRVREWAAHVLGGIDDDRARKTLEGLAMSDDSDIVALTARHARSVDPDRFRRQFAGALEEGDTLLPGEDLLNRQPTL</sequence>